<dbReference type="Proteomes" id="UP000307756">
    <property type="component" value="Unassembled WGS sequence"/>
</dbReference>
<dbReference type="InterPro" id="IPR000644">
    <property type="entry name" value="CBS_dom"/>
</dbReference>
<dbReference type="NCBIfam" id="TIGR01186">
    <property type="entry name" value="proV"/>
    <property type="match status" value="1"/>
</dbReference>
<dbReference type="PANTHER" id="PTHR43869:SF1">
    <property type="entry name" value="GLYCINE BETAINE_PROLINE BETAINE TRANSPORT SYSTEM ATP-BINDING PROTEIN PROV"/>
    <property type="match status" value="1"/>
</dbReference>
<dbReference type="InterPro" id="IPR005892">
    <property type="entry name" value="Gly-betaine_transp_ATP-bd"/>
</dbReference>
<dbReference type="GO" id="GO:0006970">
    <property type="term" value="P:response to osmotic stress"/>
    <property type="evidence" value="ECO:0007669"/>
    <property type="project" value="UniProtKB-ARBA"/>
</dbReference>
<dbReference type="PANTHER" id="PTHR43869">
    <property type="entry name" value="GLYCINE BETAINE/PROLINE BETAINE TRANSPORT SYSTEM ATP-BINDING PROTEIN PROV"/>
    <property type="match status" value="1"/>
</dbReference>
<keyword evidence="2 7" id="KW-0813">Transport</keyword>
<dbReference type="GO" id="GO:0031460">
    <property type="term" value="P:glycine betaine transport"/>
    <property type="evidence" value="ECO:0007669"/>
    <property type="project" value="InterPro"/>
</dbReference>
<dbReference type="Pfam" id="PF00571">
    <property type="entry name" value="CBS"/>
    <property type="match status" value="2"/>
</dbReference>
<dbReference type="EC" id="7.6.2.9" evidence="7"/>
<keyword evidence="3 7" id="KW-0547">Nucleotide-binding</keyword>
<keyword evidence="10" id="KW-1185">Reference proteome</keyword>
<organism evidence="9 10">
    <name type="scientific">Robertmurraya kyonggiensis</name>
    <dbReference type="NCBI Taxonomy" id="1037680"/>
    <lineage>
        <taxon>Bacteria</taxon>
        <taxon>Bacillati</taxon>
        <taxon>Bacillota</taxon>
        <taxon>Bacilli</taxon>
        <taxon>Bacillales</taxon>
        <taxon>Bacillaceae</taxon>
        <taxon>Robertmurraya</taxon>
    </lineage>
</organism>
<sequence>MMRMSKSKDALIRVENVSKTFGKETDKALELRRSGKGKDEVESETKTTVAILDASFEVKQGETFVLIGLSGSGKSTLLRCLNGLIPPTEGMVYLENDDIAHMGKKQLQQIRRNKMGMVFQNVGLLPNRTVLENITFGLEINGVPAHLRNKKGRDALELVGLNGQAYKRIHELSGGMQQRVGLARALASNQEILLMDEPFSALDPLIRREMQKLFLDIQDEIHKTVIFVTHDLDEALTLGQRAAVMKDGEIVQIGTAEDILSHPATEYVKRLVQDVDYSKIRQAKSAMSTVDLFALEHESPQVVLRRMKAKKLSSILVVNDSQMLIGAVPLERVAEFVEFHKPNLTGIKLENSMCVHPDVALREVIPLFVNRHLPVAVVNEQNRLIGQIDKDSLIASLTEQIDVDSETVNEMLQKEVLQK</sequence>
<keyword evidence="4 7" id="KW-0067">ATP-binding</keyword>
<protein>
    <recommendedName>
        <fullName evidence="7">Quaternary amine transport ATP-binding protein</fullName>
        <ecNumber evidence="7">7.6.2.9</ecNumber>
    </recommendedName>
</protein>
<dbReference type="GO" id="GO:0005524">
    <property type="term" value="F:ATP binding"/>
    <property type="evidence" value="ECO:0007669"/>
    <property type="project" value="UniProtKB-UniRule"/>
</dbReference>
<dbReference type="InterPro" id="IPR017871">
    <property type="entry name" value="ABC_transporter-like_CS"/>
</dbReference>
<dbReference type="InterPro" id="IPR046342">
    <property type="entry name" value="CBS_dom_sf"/>
</dbReference>
<dbReference type="GO" id="GO:0005886">
    <property type="term" value="C:plasma membrane"/>
    <property type="evidence" value="ECO:0007669"/>
    <property type="project" value="UniProtKB-SubCell"/>
</dbReference>
<keyword evidence="5" id="KW-0029">Amino-acid transport</keyword>
<dbReference type="GO" id="GO:0016887">
    <property type="term" value="F:ATP hydrolysis activity"/>
    <property type="evidence" value="ECO:0007669"/>
    <property type="project" value="UniProtKB-UniRule"/>
</dbReference>
<dbReference type="FunFam" id="3.40.50.300:FF:000201">
    <property type="entry name" value="Glycine betaine/L-proline ABC transporter ATP-binding protein"/>
    <property type="match status" value="1"/>
</dbReference>
<evidence type="ECO:0000256" key="7">
    <source>
        <dbReference type="RuleBase" id="RU369116"/>
    </source>
</evidence>
<dbReference type="SUPFAM" id="SSF54631">
    <property type="entry name" value="CBS-domain pair"/>
    <property type="match status" value="1"/>
</dbReference>
<dbReference type="Pfam" id="PF00005">
    <property type="entry name" value="ABC_tran"/>
    <property type="match status" value="1"/>
</dbReference>
<evidence type="ECO:0000313" key="10">
    <source>
        <dbReference type="Proteomes" id="UP000307756"/>
    </source>
</evidence>
<evidence type="ECO:0000256" key="2">
    <source>
        <dbReference type="ARBA" id="ARBA00022448"/>
    </source>
</evidence>
<comment type="caution">
    <text evidence="9">The sequence shown here is derived from an EMBL/GenBank/DDBJ whole genome shotgun (WGS) entry which is preliminary data.</text>
</comment>
<dbReference type="InterPro" id="IPR051921">
    <property type="entry name" value="ABC_osmolyte_uptake_ATP-bind"/>
</dbReference>
<evidence type="ECO:0000259" key="8">
    <source>
        <dbReference type="PROSITE" id="PS50893"/>
    </source>
</evidence>
<dbReference type="InterPro" id="IPR027417">
    <property type="entry name" value="P-loop_NTPase"/>
</dbReference>
<comment type="subunit">
    <text evidence="7">The complex is probably composed of two ATP-binding proteins, two transmembrane proteins and a solute-binding protein.</text>
</comment>
<dbReference type="CDD" id="cd03294">
    <property type="entry name" value="ABC_Pro_Gly_Betaine"/>
    <property type="match status" value="1"/>
</dbReference>
<dbReference type="PROSITE" id="PS50893">
    <property type="entry name" value="ABC_TRANSPORTER_2"/>
    <property type="match status" value="1"/>
</dbReference>
<keyword evidence="7" id="KW-0472">Membrane</keyword>
<dbReference type="SMART" id="SM00382">
    <property type="entry name" value="AAA"/>
    <property type="match status" value="1"/>
</dbReference>
<gene>
    <name evidence="9" type="ORF">FA727_15465</name>
</gene>
<keyword evidence="7" id="KW-1003">Cell membrane</keyword>
<dbReference type="GO" id="GO:0015418">
    <property type="term" value="F:ABC-type quaternary ammonium compound transporting activity"/>
    <property type="evidence" value="ECO:0007669"/>
    <property type="project" value="UniProtKB-EC"/>
</dbReference>
<evidence type="ECO:0000256" key="3">
    <source>
        <dbReference type="ARBA" id="ARBA00022741"/>
    </source>
</evidence>
<comment type="catalytic activity">
    <reaction evidence="7">
        <text>a quaternary ammonium(out) + ATP + H2O = a quaternary ammonium(in) + ADP + phosphate + H(+)</text>
        <dbReference type="Rhea" id="RHEA:11036"/>
        <dbReference type="ChEBI" id="CHEBI:15377"/>
        <dbReference type="ChEBI" id="CHEBI:15378"/>
        <dbReference type="ChEBI" id="CHEBI:30616"/>
        <dbReference type="ChEBI" id="CHEBI:35267"/>
        <dbReference type="ChEBI" id="CHEBI:43474"/>
        <dbReference type="ChEBI" id="CHEBI:456216"/>
    </reaction>
</comment>
<evidence type="ECO:0000256" key="4">
    <source>
        <dbReference type="ARBA" id="ARBA00022840"/>
    </source>
</evidence>
<name>A0A4U1D1Z4_9BACI</name>
<comment type="similarity">
    <text evidence="1 7">Belongs to the ABC transporter superfamily.</text>
</comment>
<dbReference type="GO" id="GO:0006865">
    <property type="term" value="P:amino acid transport"/>
    <property type="evidence" value="ECO:0007669"/>
    <property type="project" value="UniProtKB-UniRule"/>
</dbReference>
<dbReference type="Gene3D" id="3.10.580.10">
    <property type="entry name" value="CBS-domain"/>
    <property type="match status" value="1"/>
</dbReference>
<evidence type="ECO:0000313" key="9">
    <source>
        <dbReference type="EMBL" id="TKC16345.1"/>
    </source>
</evidence>
<keyword evidence="6" id="KW-0129">CBS domain</keyword>
<evidence type="ECO:0000256" key="1">
    <source>
        <dbReference type="ARBA" id="ARBA00005417"/>
    </source>
</evidence>
<comment type="subcellular location">
    <subcellularLocation>
        <location evidence="7">Cell inner membrane</location>
        <topology evidence="7">Peripheral membrane protein</topology>
    </subcellularLocation>
</comment>
<dbReference type="OrthoDB" id="9802264at2"/>
<dbReference type="EMBL" id="SWBM01000003">
    <property type="protein sequence ID" value="TKC16345.1"/>
    <property type="molecule type" value="Genomic_DNA"/>
</dbReference>
<dbReference type="SUPFAM" id="SSF52540">
    <property type="entry name" value="P-loop containing nucleoside triphosphate hydrolases"/>
    <property type="match status" value="1"/>
</dbReference>
<dbReference type="AlphaFoldDB" id="A0A4U1D1Z4"/>
<feature type="domain" description="ABC transporter" evidence="8">
    <location>
        <begin position="12"/>
        <end position="272"/>
    </location>
</feature>
<evidence type="ECO:0000256" key="5">
    <source>
        <dbReference type="ARBA" id="ARBA00022970"/>
    </source>
</evidence>
<evidence type="ECO:0000256" key="6">
    <source>
        <dbReference type="ARBA" id="ARBA00023122"/>
    </source>
</evidence>
<dbReference type="PROSITE" id="PS00211">
    <property type="entry name" value="ABC_TRANSPORTER_1"/>
    <property type="match status" value="1"/>
</dbReference>
<accession>A0A4U1D1Z4</accession>
<dbReference type="Gene3D" id="3.40.50.300">
    <property type="entry name" value="P-loop containing nucleotide triphosphate hydrolases"/>
    <property type="match status" value="1"/>
</dbReference>
<dbReference type="InterPro" id="IPR003593">
    <property type="entry name" value="AAA+_ATPase"/>
</dbReference>
<reference evidence="9 10" key="1">
    <citation type="journal article" date="2011" name="J. Microbiol.">
        <title>Bacillus kyonggiensis sp. nov., isolated from soil of a lettuce field.</title>
        <authorList>
            <person name="Dong K."/>
            <person name="Lee S."/>
        </authorList>
    </citation>
    <scope>NUCLEOTIDE SEQUENCE [LARGE SCALE GENOMIC DNA]</scope>
    <source>
        <strain evidence="9 10">NB22</strain>
    </source>
</reference>
<dbReference type="InterPro" id="IPR003439">
    <property type="entry name" value="ABC_transporter-like_ATP-bd"/>
</dbReference>
<proteinExistence type="inferred from homology"/>
<keyword evidence="7" id="KW-0997">Cell inner membrane</keyword>